<feature type="repeat" description="ANK" evidence="4">
    <location>
        <begin position="81"/>
        <end position="113"/>
    </location>
</feature>
<keyword evidence="1 5" id="KW-0728">SH3 domain</keyword>
<dbReference type="PANTHER" id="PTHR24174:SF19">
    <property type="entry name" value="CASKIN-1 ISOFORM X1"/>
    <property type="match status" value="1"/>
</dbReference>
<dbReference type="SUPFAM" id="SSF50044">
    <property type="entry name" value="SH3-domain"/>
    <property type="match status" value="1"/>
</dbReference>
<reference evidence="9 10" key="1">
    <citation type="submission" date="2020-10" db="EMBL/GenBank/DDBJ databases">
        <title>Pygocentrus nattereri (red-bellied piranha) genome, fPygNat1, primary haplotype.</title>
        <authorList>
            <person name="Myers G."/>
            <person name="Meyer A."/>
            <person name="Karagic N."/>
            <person name="Pippel M."/>
            <person name="Winkler S."/>
            <person name="Tracey A."/>
            <person name="Wood J."/>
            <person name="Formenti G."/>
            <person name="Howe K."/>
            <person name="Fedrigo O."/>
            <person name="Jarvis E.D."/>
        </authorList>
    </citation>
    <scope>NUCLEOTIDE SEQUENCE [LARGE SCALE GENOMIC DNA]</scope>
</reference>
<feature type="repeat" description="ANK" evidence="4">
    <location>
        <begin position="48"/>
        <end position="80"/>
    </location>
</feature>
<dbReference type="FunFam" id="1.25.40.20:FF:000225">
    <property type="entry name" value="caskin-1 isoform X1"/>
    <property type="match status" value="1"/>
</dbReference>
<evidence type="ECO:0000256" key="3">
    <source>
        <dbReference type="ARBA" id="ARBA00023043"/>
    </source>
</evidence>
<feature type="compositionally biased region" description="Basic and acidic residues" evidence="6">
    <location>
        <begin position="930"/>
        <end position="940"/>
    </location>
</feature>
<feature type="repeat" description="ANK" evidence="4">
    <location>
        <begin position="114"/>
        <end position="146"/>
    </location>
</feature>
<dbReference type="SUPFAM" id="SSF48403">
    <property type="entry name" value="Ankyrin repeat"/>
    <property type="match status" value="1"/>
</dbReference>
<evidence type="ECO:0000256" key="4">
    <source>
        <dbReference type="PROSITE-ProRule" id="PRU00023"/>
    </source>
</evidence>
<dbReference type="SMART" id="SM00326">
    <property type="entry name" value="SH3"/>
    <property type="match status" value="1"/>
</dbReference>
<evidence type="ECO:0000256" key="6">
    <source>
        <dbReference type="SAM" id="MobiDB-lite"/>
    </source>
</evidence>
<evidence type="ECO:0000259" key="7">
    <source>
        <dbReference type="PROSITE" id="PS50002"/>
    </source>
</evidence>
<dbReference type="FunFam" id="2.30.30.40:FF:000062">
    <property type="entry name" value="caskin-2 isoform X1"/>
    <property type="match status" value="1"/>
</dbReference>
<keyword evidence="3 4" id="KW-0040">ANK repeat</keyword>
<dbReference type="InterPro" id="IPR013761">
    <property type="entry name" value="SAM/pointed_sf"/>
</dbReference>
<dbReference type="InterPro" id="IPR036770">
    <property type="entry name" value="Ankyrin_rpt-contain_sf"/>
</dbReference>
<dbReference type="PROSITE" id="PS50105">
    <property type="entry name" value="SAM_DOMAIN"/>
    <property type="match status" value="1"/>
</dbReference>
<organism evidence="9 10">
    <name type="scientific">Pygocentrus nattereri</name>
    <name type="common">Red-bellied piranha</name>
    <dbReference type="NCBI Taxonomy" id="42514"/>
    <lineage>
        <taxon>Eukaryota</taxon>
        <taxon>Metazoa</taxon>
        <taxon>Chordata</taxon>
        <taxon>Craniata</taxon>
        <taxon>Vertebrata</taxon>
        <taxon>Euteleostomi</taxon>
        <taxon>Actinopterygii</taxon>
        <taxon>Neopterygii</taxon>
        <taxon>Teleostei</taxon>
        <taxon>Ostariophysi</taxon>
        <taxon>Characiformes</taxon>
        <taxon>Characoidei</taxon>
        <taxon>Pygocentrus</taxon>
    </lineage>
</organism>
<feature type="region of interest" description="Disordered" evidence="6">
    <location>
        <begin position="691"/>
        <end position="769"/>
    </location>
</feature>
<dbReference type="PROSITE" id="PS50088">
    <property type="entry name" value="ANK_REPEAT"/>
    <property type="match status" value="6"/>
</dbReference>
<dbReference type="SMART" id="SM00248">
    <property type="entry name" value="ANK"/>
    <property type="match status" value="6"/>
</dbReference>
<feature type="compositionally biased region" description="Polar residues" evidence="6">
    <location>
        <begin position="349"/>
        <end position="364"/>
    </location>
</feature>
<dbReference type="FunFam" id="1.25.40.20:FF:000042">
    <property type="entry name" value="caskin-2 isoform X2"/>
    <property type="match status" value="1"/>
</dbReference>
<dbReference type="Proteomes" id="UP001501920">
    <property type="component" value="Chromosome 12"/>
</dbReference>
<proteinExistence type="predicted"/>
<dbReference type="PROSITE" id="PS50297">
    <property type="entry name" value="ANK_REP_REGION"/>
    <property type="match status" value="6"/>
</dbReference>
<dbReference type="Pfam" id="PF12796">
    <property type="entry name" value="Ank_2"/>
    <property type="match status" value="2"/>
</dbReference>
<evidence type="ECO:0008006" key="11">
    <source>
        <dbReference type="Google" id="ProtNLM"/>
    </source>
</evidence>
<dbReference type="Gene3D" id="2.30.30.40">
    <property type="entry name" value="SH3 Domains"/>
    <property type="match status" value="1"/>
</dbReference>
<feature type="domain" description="SH3" evidence="7">
    <location>
        <begin position="278"/>
        <end position="344"/>
    </location>
</feature>
<dbReference type="GeneTree" id="ENSGT00940000158025"/>
<evidence type="ECO:0000313" key="9">
    <source>
        <dbReference type="Ensembl" id="ENSPNAP00000040341.1"/>
    </source>
</evidence>
<dbReference type="InterPro" id="IPR032117">
    <property type="entry name" value="Caskin_C"/>
</dbReference>
<dbReference type="PROSITE" id="PS50002">
    <property type="entry name" value="SH3"/>
    <property type="match status" value="1"/>
</dbReference>
<dbReference type="Gene3D" id="1.25.40.20">
    <property type="entry name" value="Ankyrin repeat-containing domain"/>
    <property type="match status" value="2"/>
</dbReference>
<dbReference type="InterPro" id="IPR035498">
    <property type="entry name" value="Caskin1/2_SAM_2"/>
</dbReference>
<feature type="repeat" description="ANK" evidence="4">
    <location>
        <begin position="217"/>
        <end position="249"/>
    </location>
</feature>
<accession>A0AAR2IRS6</accession>
<dbReference type="PRINTS" id="PR01415">
    <property type="entry name" value="ANKYRIN"/>
</dbReference>
<dbReference type="Pfam" id="PF00023">
    <property type="entry name" value="Ank"/>
    <property type="match status" value="2"/>
</dbReference>
<keyword evidence="10" id="KW-1185">Reference proteome</keyword>
<evidence type="ECO:0000259" key="8">
    <source>
        <dbReference type="PROSITE" id="PS50105"/>
    </source>
</evidence>
<protein>
    <recommendedName>
        <fullName evidence="11">CASK interacting protein 1</fullName>
    </recommendedName>
</protein>
<feature type="repeat" description="ANK" evidence="4">
    <location>
        <begin position="147"/>
        <end position="171"/>
    </location>
</feature>
<feature type="region of interest" description="Disordered" evidence="6">
    <location>
        <begin position="345"/>
        <end position="364"/>
    </location>
</feature>
<feature type="compositionally biased region" description="Low complexity" evidence="6">
    <location>
        <begin position="590"/>
        <end position="610"/>
    </location>
</feature>
<evidence type="ECO:0000256" key="5">
    <source>
        <dbReference type="PROSITE-ProRule" id="PRU00192"/>
    </source>
</evidence>
<dbReference type="InterPro" id="IPR001452">
    <property type="entry name" value="SH3_domain"/>
</dbReference>
<feature type="compositionally biased region" description="Basic and acidic residues" evidence="6">
    <location>
        <begin position="985"/>
        <end position="994"/>
    </location>
</feature>
<dbReference type="AlphaFoldDB" id="A0AAR2IRS6"/>
<feature type="domain" description="SAM" evidence="8">
    <location>
        <begin position="439"/>
        <end position="503"/>
    </location>
</feature>
<dbReference type="Pfam" id="PF07653">
    <property type="entry name" value="SH3_2"/>
    <property type="match status" value="1"/>
</dbReference>
<dbReference type="PANTHER" id="PTHR24174">
    <property type="entry name" value="ANKYRIN REPEAT AND STERILE ALPHA MOTIF DOMAIN-CONTAINING PROTEIN 1"/>
    <property type="match status" value="1"/>
</dbReference>
<dbReference type="Pfam" id="PF16632">
    <property type="entry name" value="Caskin-tail"/>
    <property type="match status" value="1"/>
</dbReference>
<dbReference type="Pfam" id="PF00536">
    <property type="entry name" value="SAM_1"/>
    <property type="match status" value="1"/>
</dbReference>
<dbReference type="InterPro" id="IPR002110">
    <property type="entry name" value="Ankyrin_rpt"/>
</dbReference>
<feature type="region of interest" description="Disordered" evidence="6">
    <location>
        <begin position="500"/>
        <end position="672"/>
    </location>
</feature>
<dbReference type="SMART" id="SM00454">
    <property type="entry name" value="SAM"/>
    <property type="match status" value="1"/>
</dbReference>
<feature type="compositionally biased region" description="Polar residues" evidence="6">
    <location>
        <begin position="1062"/>
        <end position="1089"/>
    </location>
</feature>
<feature type="compositionally biased region" description="Pro residues" evidence="6">
    <location>
        <begin position="1037"/>
        <end position="1052"/>
    </location>
</feature>
<dbReference type="InterPro" id="IPR001660">
    <property type="entry name" value="SAM"/>
</dbReference>
<evidence type="ECO:0000256" key="1">
    <source>
        <dbReference type="ARBA" id="ARBA00022443"/>
    </source>
</evidence>
<dbReference type="Ensembl" id="ENSPNAT00000085169.1">
    <property type="protein sequence ID" value="ENSPNAP00000040341.1"/>
    <property type="gene ID" value="ENSPNAG00000011150.2"/>
</dbReference>
<dbReference type="Gene3D" id="1.10.150.50">
    <property type="entry name" value="Transcription Factor, Ets-1"/>
    <property type="match status" value="1"/>
</dbReference>
<keyword evidence="2" id="KW-0677">Repeat</keyword>
<evidence type="ECO:0000313" key="10">
    <source>
        <dbReference type="Proteomes" id="UP001501920"/>
    </source>
</evidence>
<dbReference type="CDD" id="cd09498">
    <property type="entry name" value="SAM_caskin1_2_repeat2"/>
    <property type="match status" value="1"/>
</dbReference>
<evidence type="ECO:0000256" key="2">
    <source>
        <dbReference type="ARBA" id="ARBA00022737"/>
    </source>
</evidence>
<feature type="region of interest" description="Disordered" evidence="6">
    <location>
        <begin position="802"/>
        <end position="1091"/>
    </location>
</feature>
<feature type="compositionally biased region" description="Polar residues" evidence="6">
    <location>
        <begin position="843"/>
        <end position="874"/>
    </location>
</feature>
<name>A0AAR2IRS6_PYGNA</name>
<dbReference type="InterPro" id="IPR033635">
    <property type="entry name" value="ANKS1/Caskin"/>
</dbReference>
<feature type="repeat" description="ANK" evidence="4">
    <location>
        <begin position="185"/>
        <end position="217"/>
    </location>
</feature>
<dbReference type="InterPro" id="IPR036028">
    <property type="entry name" value="SH3-like_dom_sf"/>
</dbReference>
<reference evidence="9" key="2">
    <citation type="submission" date="2025-08" db="UniProtKB">
        <authorList>
            <consortium name="Ensembl"/>
        </authorList>
    </citation>
    <scope>IDENTIFICATION</scope>
</reference>
<dbReference type="SUPFAM" id="SSF47769">
    <property type="entry name" value="SAM/Pointed domain"/>
    <property type="match status" value="1"/>
</dbReference>
<sequence>MGKDQELLQAVKTEDLLTVQRLLQRPRQGKSKLLGSAKRVNVNFQDTDGFSALHHAALNGNLELISLLLESQAIVDIKDQKGMRPLHYAAWQGKCEPMKMLLKAGSSVNSQSDEGQIPLHLSSQHGHYDGSEMLLQHQSNPCIRDHAGKTPLDLACEFGRVSVVQLLLNSNMCAAMLEPKPSDPNGISPLHLAAKNGHIDIIKLLIQAGIDINRQTKSGTALHEAALCGKTDAVRLLLDSGISASVRNTYCQTALDIVNQFTTTQASREIKQMLRDASAAMQVRALKDYCNNYDLTSLNIKAGDIITVLEQHSDGRWKGCIHDNRTGNDRVGYFPSNMVEVIKRAGSRGSVSSPHGSPTLSGQQSSANEEIWVLRKPLAGPKTLPQFVYLFAFFYLQGGGSGGSMGSTGSLTSGRSSISGPVDNANAHLTNSPVPVPTTPTHSLAEWLSLIGLSQYYQTLVQNGYDNMDFVSDITLEDLQEIGITKLGHQKKLMLAVNRLGEPPKEEGTPGKDSQSEESTDTKQPAAADVISNVSEVKSTPAPRTRKGSEGRGSPRHTAQGRGIQRANAPPPLKKPGSYDSPTHTPPHTPTKGKTSSTHTNSPTHTPGSPMRTQSRPRGPNDSPRVHSHGRAVPLLCLPPEGGTEDEEDQTPPLPRRIMRSGTPVVTEVPERVKEELPLPDCSVKYATLGGVNRSSSGKGPADTLDVSGVNRSQSFATTRPRRRTRPPTPPKRSCSSISTGNLADEAAMSNESGTGRGQHSDSFLSVNYRERRRSDCGIASESTSSGGSVRDIAAMLEMSKLGGGTKGTGNNYLQASPDLLRRNRDTLSSDEDMQTRRRTISGPVTSYTDTQLNNTQEGDTTSHSYTTQANLETTRIVEEAAPQKQAPMRQAPEPRPRSMLSHLEGGVPSLPQEEWSRMDATATLRRPRPPHDSDGERFQLTETSTIRRRPKALGTPQRKGAENGPESTRRRPVSEACAGEGSEGELRPDDFRRVLKPPVSPKPSLALKKPDPPTPTRRVPLPGPEGQHSPVEVKKIPPPVSPKPSPPPTLPKPVKMKPVQTPGSSPAPQPQILTPPSALNTHASSPTTLLPEPAEYPALCPVIPKPAEAAGLFGGHAAGDMTQFRLEETSASLAAALEVVEEKIKKEDNSVVENKTTVNILDDIGSMFDDLADQLDAMLD</sequence>
<reference evidence="9" key="3">
    <citation type="submission" date="2025-09" db="UniProtKB">
        <authorList>
            <consortium name="Ensembl"/>
        </authorList>
    </citation>
    <scope>IDENTIFICATION</scope>
</reference>